<reference evidence="8" key="2">
    <citation type="submission" date="2020-09" db="EMBL/GenBank/DDBJ databases">
        <authorList>
            <person name="Sun Q."/>
            <person name="Ohkuma M."/>
        </authorList>
    </citation>
    <scope>NUCLEOTIDE SEQUENCE</scope>
    <source>
        <strain evidence="8">JCM 4714</strain>
    </source>
</reference>
<dbReference type="RefSeq" id="WP_189959453.1">
    <property type="nucleotide sequence ID" value="NZ_BMVG01000065.1"/>
</dbReference>
<feature type="transmembrane region" description="Helical" evidence="7">
    <location>
        <begin position="283"/>
        <end position="307"/>
    </location>
</feature>
<evidence type="ECO:0000256" key="5">
    <source>
        <dbReference type="ARBA" id="ARBA00023136"/>
    </source>
</evidence>
<dbReference type="AlphaFoldDB" id="A0A919D9G9"/>
<dbReference type="EMBL" id="BMVG01000065">
    <property type="protein sequence ID" value="GHE15589.1"/>
    <property type="molecule type" value="Genomic_DNA"/>
</dbReference>
<feature type="region of interest" description="Disordered" evidence="6">
    <location>
        <begin position="475"/>
        <end position="502"/>
    </location>
</feature>
<feature type="transmembrane region" description="Helical" evidence="7">
    <location>
        <begin position="132"/>
        <end position="150"/>
    </location>
</feature>
<organism evidence="8 9">
    <name type="scientific">Streptomyces alanosinicus</name>
    <dbReference type="NCBI Taxonomy" id="68171"/>
    <lineage>
        <taxon>Bacteria</taxon>
        <taxon>Bacillati</taxon>
        <taxon>Actinomycetota</taxon>
        <taxon>Actinomycetes</taxon>
        <taxon>Kitasatosporales</taxon>
        <taxon>Streptomycetaceae</taxon>
        <taxon>Streptomyces</taxon>
    </lineage>
</organism>
<feature type="transmembrane region" description="Helical" evidence="7">
    <location>
        <begin position="343"/>
        <end position="361"/>
    </location>
</feature>
<dbReference type="InterPro" id="IPR050367">
    <property type="entry name" value="APC_superfamily"/>
</dbReference>
<comment type="subcellular location">
    <subcellularLocation>
        <location evidence="1">Cell membrane</location>
        <topology evidence="1">Multi-pass membrane protein</topology>
    </subcellularLocation>
</comment>
<accession>A0A919D9G9</accession>
<feature type="transmembrane region" description="Helical" evidence="7">
    <location>
        <begin position="373"/>
        <end position="394"/>
    </location>
</feature>
<feature type="transmembrane region" description="Helical" evidence="7">
    <location>
        <begin position="162"/>
        <end position="185"/>
    </location>
</feature>
<feature type="transmembrane region" description="Helical" evidence="7">
    <location>
        <begin position="51"/>
        <end position="73"/>
    </location>
</feature>
<sequence>MAGTRSAAHATFQRTLTTPKIVFIIIAAAAPLAAMVFTVPLSFAIGTGSSVPALFVFAGLTLLCFSAGYAAIARRITNIGGFYSHIAHGLGRPLAAGSGLIAVLSYNAATVGVLGASAYFTDNVASAHGLHLPWEVWAAVGMVAVGVLGYREAEVSARLLSVCMVCEIAILFALDVAILVRHGAAAVPGTSFAPHRILAPGLGVSVMFGFASFLGFESAALYGEEAKAPQRSVPRATVIAVILVASFYALTSWVAVGAVGPTRVRSEAEHHLGDLFFQLGDDYLGHAASVTMQVLLCTSLFAAWLALHNAANRYMYALSRDGLLPRPLHAVHRRYGSVHRASLAQTVFSTVVVVSFAAAGLDPYVNMSTSMLGLGTLGIIVLQALASVAVVGFFRRRGERLGRWQTFVAPLLGAVGLVTAAVLVVSNFAVLTGTTDPVVDALPWLLLIVAVAGLLHARWLSSRRPDRYARLGGVPEAAPSADATDPEPAVSEASGRLTHTTP</sequence>
<dbReference type="GO" id="GO:0005886">
    <property type="term" value="C:plasma membrane"/>
    <property type="evidence" value="ECO:0007669"/>
    <property type="project" value="UniProtKB-SubCell"/>
</dbReference>
<proteinExistence type="predicted"/>
<name>A0A919D9G9_9ACTN</name>
<feature type="transmembrane region" description="Helical" evidence="7">
    <location>
        <begin position="197"/>
        <end position="216"/>
    </location>
</feature>
<comment type="caution">
    <text evidence="8">The sequence shown here is derived from an EMBL/GenBank/DDBJ whole genome shotgun (WGS) entry which is preliminary data.</text>
</comment>
<feature type="transmembrane region" description="Helical" evidence="7">
    <location>
        <begin position="406"/>
        <end position="429"/>
    </location>
</feature>
<evidence type="ECO:0000256" key="4">
    <source>
        <dbReference type="ARBA" id="ARBA00022989"/>
    </source>
</evidence>
<feature type="transmembrane region" description="Helical" evidence="7">
    <location>
        <begin position="21"/>
        <end position="45"/>
    </location>
</feature>
<keyword evidence="2" id="KW-1003">Cell membrane</keyword>
<evidence type="ECO:0000256" key="1">
    <source>
        <dbReference type="ARBA" id="ARBA00004651"/>
    </source>
</evidence>
<protein>
    <submittedName>
        <fullName evidence="8">Amino acid permease</fullName>
    </submittedName>
</protein>
<evidence type="ECO:0000313" key="8">
    <source>
        <dbReference type="EMBL" id="GHE15589.1"/>
    </source>
</evidence>
<dbReference type="PIRSF" id="PIRSF006060">
    <property type="entry name" value="AA_transporter"/>
    <property type="match status" value="1"/>
</dbReference>
<feature type="transmembrane region" description="Helical" evidence="7">
    <location>
        <begin position="94"/>
        <end position="120"/>
    </location>
</feature>
<gene>
    <name evidence="8" type="ORF">GCM10010339_90730</name>
</gene>
<keyword evidence="4 7" id="KW-1133">Transmembrane helix</keyword>
<keyword evidence="3 7" id="KW-0812">Transmembrane</keyword>
<evidence type="ECO:0000256" key="6">
    <source>
        <dbReference type="SAM" id="MobiDB-lite"/>
    </source>
</evidence>
<feature type="transmembrane region" description="Helical" evidence="7">
    <location>
        <begin position="441"/>
        <end position="460"/>
    </location>
</feature>
<evidence type="ECO:0000256" key="2">
    <source>
        <dbReference type="ARBA" id="ARBA00022475"/>
    </source>
</evidence>
<keyword evidence="9" id="KW-1185">Reference proteome</keyword>
<dbReference type="InterPro" id="IPR002293">
    <property type="entry name" value="AA/rel_permease1"/>
</dbReference>
<dbReference type="Gene3D" id="1.20.1740.10">
    <property type="entry name" value="Amino acid/polyamine transporter I"/>
    <property type="match status" value="1"/>
</dbReference>
<evidence type="ECO:0000256" key="3">
    <source>
        <dbReference type="ARBA" id="ARBA00022692"/>
    </source>
</evidence>
<dbReference type="GO" id="GO:0022857">
    <property type="term" value="F:transmembrane transporter activity"/>
    <property type="evidence" value="ECO:0007669"/>
    <property type="project" value="InterPro"/>
</dbReference>
<dbReference type="PANTHER" id="PTHR42770:SF16">
    <property type="entry name" value="AMINO ACID PERMEASE"/>
    <property type="match status" value="1"/>
</dbReference>
<keyword evidence="5 7" id="KW-0472">Membrane</keyword>
<evidence type="ECO:0000313" key="9">
    <source>
        <dbReference type="Proteomes" id="UP000655443"/>
    </source>
</evidence>
<evidence type="ECO:0000256" key="7">
    <source>
        <dbReference type="SAM" id="Phobius"/>
    </source>
</evidence>
<dbReference type="Pfam" id="PF13520">
    <property type="entry name" value="AA_permease_2"/>
    <property type="match status" value="1"/>
</dbReference>
<dbReference type="PANTHER" id="PTHR42770">
    <property type="entry name" value="AMINO ACID TRANSPORTER-RELATED"/>
    <property type="match status" value="1"/>
</dbReference>
<dbReference type="Proteomes" id="UP000655443">
    <property type="component" value="Unassembled WGS sequence"/>
</dbReference>
<reference evidence="8" key="1">
    <citation type="journal article" date="2014" name="Int. J. Syst. Evol. Microbiol.">
        <title>Complete genome sequence of Corynebacterium casei LMG S-19264T (=DSM 44701T), isolated from a smear-ripened cheese.</title>
        <authorList>
            <consortium name="US DOE Joint Genome Institute (JGI-PGF)"/>
            <person name="Walter F."/>
            <person name="Albersmeier A."/>
            <person name="Kalinowski J."/>
            <person name="Ruckert C."/>
        </authorList>
    </citation>
    <scope>NUCLEOTIDE SEQUENCE</scope>
    <source>
        <strain evidence="8">JCM 4714</strain>
    </source>
</reference>
<feature type="transmembrane region" description="Helical" evidence="7">
    <location>
        <begin position="236"/>
        <end position="256"/>
    </location>
</feature>